<accession>A0A432JJG2</accession>
<evidence type="ECO:0000313" key="2">
    <source>
        <dbReference type="EMBL" id="RUA22709.1"/>
    </source>
</evidence>
<protein>
    <submittedName>
        <fullName evidence="2">Uncharacterized protein</fullName>
    </submittedName>
</protein>
<dbReference type="EMBL" id="RXHI01000011">
    <property type="protein sequence ID" value="RUA22709.1"/>
    <property type="molecule type" value="Genomic_DNA"/>
</dbReference>
<evidence type="ECO:0000256" key="1">
    <source>
        <dbReference type="SAM" id="MobiDB-lite"/>
    </source>
</evidence>
<reference evidence="2" key="1">
    <citation type="submission" date="2018-12" db="EMBL/GenBank/DDBJ databases">
        <authorList>
            <person name="Jadhav K."/>
            <person name="Kushwaha B."/>
            <person name="Jadhav I."/>
        </authorList>
    </citation>
    <scope>NUCLEOTIDE SEQUENCE [LARGE SCALE GENOMIC DNA]</scope>
    <source>
        <strain evidence="2">SBS 10</strain>
    </source>
</reference>
<gene>
    <name evidence="2" type="ORF">DSL92_04310</name>
</gene>
<proteinExistence type="predicted"/>
<sequence>MNPVGMESGWLQHTPPLAEEKAPRGALLEHERVTGTRLPCRGRGCVSQRLVRSAGGTFTDQLLGVVDPGALVGALCRCLRREGGRYLEASLLGLTQTDRGWRVETGCRHRGGTGWWSRSAPGGVVAENPRLSSAHLRQARLPHVFSVAAERPYWLIGWLMSKSATFCAHVSRHSLDDRCRARTSRRPTAPWLTGHRRGPGAATLSARRVSMTSHERRSAPPAGHETGDRSGCASRWTLPLGMDIRASPSVRLPVACWRR</sequence>
<comment type="caution">
    <text evidence="2">The sequence shown here is derived from an EMBL/GenBank/DDBJ whole genome shotgun (WGS) entry which is preliminary data.</text>
</comment>
<organism evidence="2">
    <name type="scientific">Billgrantia gudaonensis</name>
    <dbReference type="NCBI Taxonomy" id="376427"/>
    <lineage>
        <taxon>Bacteria</taxon>
        <taxon>Pseudomonadati</taxon>
        <taxon>Pseudomonadota</taxon>
        <taxon>Gammaproteobacteria</taxon>
        <taxon>Oceanospirillales</taxon>
        <taxon>Halomonadaceae</taxon>
        <taxon>Billgrantia</taxon>
    </lineage>
</organism>
<feature type="region of interest" description="Disordered" evidence="1">
    <location>
        <begin position="1"/>
        <end position="24"/>
    </location>
</feature>
<feature type="region of interest" description="Disordered" evidence="1">
    <location>
        <begin position="208"/>
        <end position="230"/>
    </location>
</feature>
<dbReference type="AlphaFoldDB" id="A0A432JJG2"/>
<name>A0A432JJG2_9GAMM</name>